<evidence type="ECO:0000313" key="1">
    <source>
        <dbReference type="EMBL" id="KAK7883793.1"/>
    </source>
</evidence>
<accession>A0AAW0MRG1</accession>
<keyword evidence="2" id="KW-1185">Reference proteome</keyword>
<protein>
    <recommendedName>
        <fullName evidence="3">CRIB domain-containing protein</fullName>
    </recommendedName>
</protein>
<comment type="caution">
    <text evidence="1">The sequence shown here is derived from an EMBL/GenBank/DDBJ whole genome shotgun (WGS) entry which is preliminary data.</text>
</comment>
<sequence length="124" mass="13554">MHQSVHHNRASSTDLSKDQSGHYVFSALAKTLATWWLNVRQISAASAGARIFLSWTPCFPGNPLFTHIGHAGNMTRSQSQVTNEAMLAKQGRSSVSDTGAHFTLLLCCMFLGIPERSSLCVCFL</sequence>
<dbReference type="Proteomes" id="UP001460270">
    <property type="component" value="Unassembled WGS sequence"/>
</dbReference>
<evidence type="ECO:0008006" key="3">
    <source>
        <dbReference type="Google" id="ProtNLM"/>
    </source>
</evidence>
<proteinExistence type="predicted"/>
<reference evidence="2" key="1">
    <citation type="submission" date="2024-04" db="EMBL/GenBank/DDBJ databases">
        <title>Salinicola lusitanus LLJ914,a marine bacterium isolated from the Okinawa Trough.</title>
        <authorList>
            <person name="Li J."/>
        </authorList>
    </citation>
    <scope>NUCLEOTIDE SEQUENCE [LARGE SCALE GENOMIC DNA]</scope>
</reference>
<dbReference type="EMBL" id="JBBPFD010000020">
    <property type="protein sequence ID" value="KAK7883793.1"/>
    <property type="molecule type" value="Genomic_DNA"/>
</dbReference>
<name>A0AAW0MRG1_9GOBI</name>
<evidence type="ECO:0000313" key="2">
    <source>
        <dbReference type="Proteomes" id="UP001460270"/>
    </source>
</evidence>
<gene>
    <name evidence="1" type="ORF">WMY93_026916</name>
</gene>
<dbReference type="AlphaFoldDB" id="A0AAW0MRG1"/>
<organism evidence="1 2">
    <name type="scientific">Mugilogobius chulae</name>
    <name type="common">yellowstripe goby</name>
    <dbReference type="NCBI Taxonomy" id="88201"/>
    <lineage>
        <taxon>Eukaryota</taxon>
        <taxon>Metazoa</taxon>
        <taxon>Chordata</taxon>
        <taxon>Craniata</taxon>
        <taxon>Vertebrata</taxon>
        <taxon>Euteleostomi</taxon>
        <taxon>Actinopterygii</taxon>
        <taxon>Neopterygii</taxon>
        <taxon>Teleostei</taxon>
        <taxon>Neoteleostei</taxon>
        <taxon>Acanthomorphata</taxon>
        <taxon>Gobiaria</taxon>
        <taxon>Gobiiformes</taxon>
        <taxon>Gobioidei</taxon>
        <taxon>Gobiidae</taxon>
        <taxon>Gobionellinae</taxon>
        <taxon>Mugilogobius</taxon>
    </lineage>
</organism>